<dbReference type="GO" id="GO:0016740">
    <property type="term" value="F:transferase activity"/>
    <property type="evidence" value="ECO:0007669"/>
    <property type="project" value="UniProtKB-KW"/>
</dbReference>
<reference evidence="2 3" key="1">
    <citation type="submission" date="2019-04" db="EMBL/GenBank/DDBJ databases">
        <title>Niastella caeni sp. nov., isolated from activated sludge.</title>
        <authorList>
            <person name="Sheng M."/>
        </authorList>
    </citation>
    <scope>NUCLEOTIDE SEQUENCE [LARGE SCALE GENOMIC DNA]</scope>
    <source>
        <strain evidence="2 3">HX-2-15</strain>
    </source>
</reference>
<keyword evidence="2" id="KW-0808">Transferase</keyword>
<dbReference type="Gene3D" id="3.40.50.620">
    <property type="entry name" value="HUPs"/>
    <property type="match status" value="1"/>
</dbReference>
<dbReference type="Pfam" id="PF02540">
    <property type="entry name" value="NAD_synthase"/>
    <property type="match status" value="1"/>
</dbReference>
<evidence type="ECO:0000313" key="3">
    <source>
        <dbReference type="Proteomes" id="UP000306918"/>
    </source>
</evidence>
<accession>A0A4S8I1F6</accession>
<evidence type="ECO:0000259" key="1">
    <source>
        <dbReference type="Pfam" id="PF02540"/>
    </source>
</evidence>
<dbReference type="InterPro" id="IPR014729">
    <property type="entry name" value="Rossmann-like_a/b/a_fold"/>
</dbReference>
<dbReference type="OrthoDB" id="702at2"/>
<organism evidence="2 3">
    <name type="scientific">Niastella caeni</name>
    <dbReference type="NCBI Taxonomy" id="2569763"/>
    <lineage>
        <taxon>Bacteria</taxon>
        <taxon>Pseudomonadati</taxon>
        <taxon>Bacteroidota</taxon>
        <taxon>Chitinophagia</taxon>
        <taxon>Chitinophagales</taxon>
        <taxon>Chitinophagaceae</taxon>
        <taxon>Niastella</taxon>
    </lineage>
</organism>
<protein>
    <submittedName>
        <fullName evidence="2">N-acetyl sugar amidotransferase</fullName>
    </submittedName>
</protein>
<dbReference type="GO" id="GO:0006163">
    <property type="term" value="P:purine nucleotide metabolic process"/>
    <property type="evidence" value="ECO:0007669"/>
    <property type="project" value="UniProtKB-ARBA"/>
</dbReference>
<dbReference type="AlphaFoldDB" id="A0A4S8I1F6"/>
<dbReference type="Proteomes" id="UP000306918">
    <property type="component" value="Unassembled WGS sequence"/>
</dbReference>
<feature type="domain" description="NAD/GMP synthase" evidence="1">
    <location>
        <begin position="75"/>
        <end position="142"/>
    </location>
</feature>
<gene>
    <name evidence="2" type="ORF">FAM09_05280</name>
</gene>
<dbReference type="PANTHER" id="PTHR43169:SF3">
    <property type="entry name" value="ATPASE, PP-LOOP SUPERFAMILY-RELATED"/>
    <property type="match status" value="1"/>
</dbReference>
<proteinExistence type="predicted"/>
<dbReference type="InterPro" id="IPR022310">
    <property type="entry name" value="NAD/GMP_synthase"/>
</dbReference>
<dbReference type="NCBIfam" id="TIGR03573">
    <property type="entry name" value="WbuX"/>
    <property type="match status" value="1"/>
</dbReference>
<dbReference type="InterPro" id="IPR020022">
    <property type="entry name" value="N-acetyl_sugar_amidoTrfase"/>
</dbReference>
<dbReference type="SUPFAM" id="SSF52402">
    <property type="entry name" value="Adenine nucleotide alpha hydrolases-like"/>
    <property type="match status" value="1"/>
</dbReference>
<name>A0A4S8I1F6_9BACT</name>
<dbReference type="RefSeq" id="WP_136576010.1">
    <property type="nucleotide sequence ID" value="NZ_STFF01000001.1"/>
</dbReference>
<dbReference type="EMBL" id="STFF01000001">
    <property type="protein sequence ID" value="THU41521.1"/>
    <property type="molecule type" value="Genomic_DNA"/>
</dbReference>
<keyword evidence="3" id="KW-1185">Reference proteome</keyword>
<dbReference type="PANTHER" id="PTHR43169">
    <property type="entry name" value="EXSB FAMILY PROTEIN"/>
    <property type="match status" value="1"/>
</dbReference>
<dbReference type="InterPro" id="IPR052188">
    <property type="entry name" value="Ni-pincer_cofactor_biosynth"/>
</dbReference>
<comment type="caution">
    <text evidence="2">The sequence shown here is derived from an EMBL/GenBank/DDBJ whole genome shotgun (WGS) entry which is preliminary data.</text>
</comment>
<sequence>MMQRYDEEKLKRDTAINFGKPYQQCALSVMDTIADPDISFDENGICNYYYDYKEAAAKLPKPGQREEELDRLVKKIKEDGKGKKYNCIIGLSGGVDSSYVAYLTRKYDLNPLAVHLDNGWNSELAVSNIENIIKKLNIDLYTLVVDWDEFKDIQLAYLRASVVDIEVVSDHAIFSTMYKLSRQYNIPYILSGTNVVTEHTMPRSWLYSKMDFRNLKDIHNRFGKRKIKTFPTLPFWKFIYFNAVLRLQLISVLNYMDYNKKEVKKIIASELNWRDYGGKHYESIFTKFYQAYILPVKFSIDKRKSHLSNLIFSGQITKEEAMQELQLPLYKEDELAEDMSYVIKKFQLTQQQFDEMMKMPPQPHQVFKSDLGWKQQYLTLLERTAPIRRILKPK</sequence>
<evidence type="ECO:0000313" key="2">
    <source>
        <dbReference type="EMBL" id="THU41521.1"/>
    </source>
</evidence>